<feature type="non-terminal residue" evidence="2">
    <location>
        <position position="346"/>
    </location>
</feature>
<feature type="compositionally biased region" description="Low complexity" evidence="1">
    <location>
        <begin position="74"/>
        <end position="101"/>
    </location>
</feature>
<proteinExistence type="predicted"/>
<feature type="region of interest" description="Disordered" evidence="1">
    <location>
        <begin position="1"/>
        <end position="334"/>
    </location>
</feature>
<feature type="compositionally biased region" description="Low complexity" evidence="1">
    <location>
        <begin position="1"/>
        <end position="15"/>
    </location>
</feature>
<accession>A0A6J4SIM0</accession>
<feature type="compositionally biased region" description="Basic and acidic residues" evidence="1">
    <location>
        <begin position="203"/>
        <end position="220"/>
    </location>
</feature>
<gene>
    <name evidence="2" type="ORF">AVDCRST_MAG53-2164</name>
</gene>
<evidence type="ECO:0000313" key="2">
    <source>
        <dbReference type="EMBL" id="CAA9496902.1"/>
    </source>
</evidence>
<feature type="compositionally biased region" description="Basic residues" evidence="1">
    <location>
        <begin position="16"/>
        <end position="25"/>
    </location>
</feature>
<name>A0A6J4SIM0_9ACTN</name>
<feature type="compositionally biased region" description="Gly residues" evidence="1">
    <location>
        <begin position="172"/>
        <end position="181"/>
    </location>
</feature>
<feature type="compositionally biased region" description="Basic and acidic residues" evidence="1">
    <location>
        <begin position="250"/>
        <end position="260"/>
    </location>
</feature>
<feature type="compositionally biased region" description="Basic and acidic residues" evidence="1">
    <location>
        <begin position="105"/>
        <end position="138"/>
    </location>
</feature>
<reference evidence="2" key="1">
    <citation type="submission" date="2020-02" db="EMBL/GenBank/DDBJ databases">
        <authorList>
            <person name="Meier V. D."/>
        </authorList>
    </citation>
    <scope>NUCLEOTIDE SEQUENCE</scope>
    <source>
        <strain evidence="2">AVDCRST_MAG53</strain>
    </source>
</reference>
<feature type="compositionally biased region" description="Basic residues" evidence="1">
    <location>
        <begin position="221"/>
        <end position="237"/>
    </location>
</feature>
<protein>
    <submittedName>
        <fullName evidence="2">Heat-inducible transcription repressor HrcA</fullName>
    </submittedName>
</protein>
<organism evidence="2">
    <name type="scientific">uncultured Solirubrobacteraceae bacterium</name>
    <dbReference type="NCBI Taxonomy" id="1162706"/>
    <lineage>
        <taxon>Bacteria</taxon>
        <taxon>Bacillati</taxon>
        <taxon>Actinomycetota</taxon>
        <taxon>Thermoleophilia</taxon>
        <taxon>Solirubrobacterales</taxon>
        <taxon>Solirubrobacteraceae</taxon>
        <taxon>environmental samples</taxon>
    </lineage>
</organism>
<evidence type="ECO:0000256" key="1">
    <source>
        <dbReference type="SAM" id="MobiDB-lite"/>
    </source>
</evidence>
<feature type="compositionally biased region" description="Basic and acidic residues" evidence="1">
    <location>
        <begin position="185"/>
        <end position="195"/>
    </location>
</feature>
<dbReference type="AlphaFoldDB" id="A0A6J4SIM0"/>
<feature type="non-terminal residue" evidence="2">
    <location>
        <position position="1"/>
    </location>
</feature>
<dbReference type="EMBL" id="CADCVR010000058">
    <property type="protein sequence ID" value="CAA9496902.1"/>
    <property type="molecule type" value="Genomic_DNA"/>
</dbReference>
<sequence length="346" mass="37131">GAGEPQPATGAPAAQGRRRLPRHGPARGLQGPGGRRGARLRVLDDPPRARDARRARAARAPPHQRGPGADRRGAPLLRRPAAADGAGARRARNGPRAAAHPPRGRRGDARHDRDALPGHEPAGDRLRAADQHGDDPPHRGAAAAAPGRHGRRHHLHGRGDQARLRLRVARGPGSGHLGGRGAQRTPERGGPRRPDAALAPERPLPRRDGAHVPRGAESRLHRPGRHRGGRALRRRCRPPADRAPLPGPHPDQRADGDARAARHAARGPASRPRGSRRARAHRLGERGARAPGPLGHRRGLRPADAAARDRLGHRPRPHGLRRGDPLRPRGGAATLPLHRGRIRHRM</sequence>
<feature type="compositionally biased region" description="Basic and acidic residues" evidence="1">
    <location>
        <begin position="41"/>
        <end position="54"/>
    </location>
</feature>